<dbReference type="EC" id="3.2.1.52" evidence="3"/>
<evidence type="ECO:0000256" key="3">
    <source>
        <dbReference type="ARBA" id="ARBA00012663"/>
    </source>
</evidence>
<dbReference type="STRING" id="1121387.GCA_000429885_00505"/>
<dbReference type="GO" id="GO:0005975">
    <property type="term" value="P:carbohydrate metabolic process"/>
    <property type="evidence" value="ECO:0007669"/>
    <property type="project" value="InterPro"/>
</dbReference>
<evidence type="ECO:0000313" key="8">
    <source>
        <dbReference type="EMBL" id="SNV24867.1"/>
    </source>
</evidence>
<dbReference type="PANTHER" id="PTHR30480">
    <property type="entry name" value="BETA-HEXOSAMINIDASE-RELATED"/>
    <property type="match status" value="1"/>
</dbReference>
<feature type="signal peptide" evidence="6">
    <location>
        <begin position="1"/>
        <end position="23"/>
    </location>
</feature>
<evidence type="ECO:0000256" key="5">
    <source>
        <dbReference type="ARBA" id="ARBA00023295"/>
    </source>
</evidence>
<dbReference type="OrthoDB" id="9805821at2"/>
<dbReference type="Gene3D" id="3.20.20.300">
    <property type="entry name" value="Glycoside hydrolase, family 3, N-terminal domain"/>
    <property type="match status" value="1"/>
</dbReference>
<name>A0A239VRH5_9MICO</name>
<dbReference type="GO" id="GO:0009254">
    <property type="term" value="P:peptidoglycan turnover"/>
    <property type="evidence" value="ECO:0007669"/>
    <property type="project" value="TreeGrafter"/>
</dbReference>
<proteinExistence type="inferred from homology"/>
<keyword evidence="5" id="KW-0326">Glycosidase</keyword>
<dbReference type="AlphaFoldDB" id="A0A239VRH5"/>
<evidence type="ECO:0000313" key="9">
    <source>
        <dbReference type="Proteomes" id="UP000242637"/>
    </source>
</evidence>
<keyword evidence="4" id="KW-0378">Hydrolase</keyword>
<dbReference type="Proteomes" id="UP000242637">
    <property type="component" value="Chromosome 1"/>
</dbReference>
<feature type="chain" id="PRO_5011245695" description="beta-N-acetylhexosaminidase" evidence="6">
    <location>
        <begin position="24"/>
        <end position="553"/>
    </location>
</feature>
<sequence>MRAPRRVLAAAAAVLVGMCGACAGSGEVKEAVTTGQPDSSKSQLSGLPTSAEMAQARTDVEKLPTRRLAAQIVVPRRPNDSAEAARLVREMGYGGMVHFAEHTPADKAKVVQNITEANKRISAAVQSDRQWPAFIAVDQEGGPVTRVGDPLTRFGAVMGLGAARDTKLAQRVGASSATELAGLGFTVVLAPDADVTSGEQDPTIGVRSASSDSKLAAEIVAGLAQGYADGGVVAVAKHFPGHGSVPADTHQGRVRQRMPMSVLRDRDFLPFQELVDAGVPGVMTAHIVLDAVDGTTPSTMSRPVLSGLLRQELGFRGLVVTDALEMGAIGVDSSAAAVRSVWAGADVLLMPSNPKAAVEGLVKAVESGALDRSRLVDAAARMVATLRHAPVRATQGPTQPGAGKEVADAAAAAAITQLGGKCGAPLVKGGIVISGGTASDRALLAESAKAAGLAVGSGTAVRLIDSVVYRAAEEKKPHLVAKVTPPTPDAVTVALDVPYALAREQGATLATFGRTPAVMRALVEVLVGHKPAAGRLPVAVGTHAVGAGCGASQ</sequence>
<dbReference type="GeneID" id="63460315"/>
<evidence type="ECO:0000256" key="6">
    <source>
        <dbReference type="SAM" id="SignalP"/>
    </source>
</evidence>
<accession>A0A239VRH5</accession>
<comment type="similarity">
    <text evidence="2">Belongs to the glycosyl hydrolase 3 family.</text>
</comment>
<dbReference type="InterPro" id="IPR017853">
    <property type="entry name" value="GH"/>
</dbReference>
<dbReference type="GO" id="GO:0004563">
    <property type="term" value="F:beta-N-acetylhexosaminidase activity"/>
    <property type="evidence" value="ECO:0007669"/>
    <property type="project" value="UniProtKB-EC"/>
</dbReference>
<dbReference type="RefSeq" id="WP_051277176.1">
    <property type="nucleotide sequence ID" value="NZ_LT906453.1"/>
</dbReference>
<dbReference type="PRINTS" id="PR00133">
    <property type="entry name" value="GLHYDRLASE3"/>
</dbReference>
<keyword evidence="6" id="KW-0732">Signal</keyword>
<dbReference type="KEGG" id="dco:SAMEA4475696_2137"/>
<evidence type="ECO:0000256" key="1">
    <source>
        <dbReference type="ARBA" id="ARBA00001231"/>
    </source>
</evidence>
<keyword evidence="9" id="KW-1185">Reference proteome</keyword>
<dbReference type="SUPFAM" id="SSF51445">
    <property type="entry name" value="(Trans)glycosidases"/>
    <property type="match status" value="1"/>
</dbReference>
<dbReference type="EMBL" id="LT906453">
    <property type="protein sequence ID" value="SNV24867.1"/>
    <property type="molecule type" value="Genomic_DNA"/>
</dbReference>
<reference evidence="8 9" key="1">
    <citation type="submission" date="2017-06" db="EMBL/GenBank/DDBJ databases">
        <authorList>
            <consortium name="Pathogen Informatics"/>
        </authorList>
    </citation>
    <scope>NUCLEOTIDE SEQUENCE [LARGE SCALE GENOMIC DNA]</scope>
    <source>
        <strain evidence="8 9">NCTC13039</strain>
    </source>
</reference>
<evidence type="ECO:0000259" key="7">
    <source>
        <dbReference type="Pfam" id="PF00933"/>
    </source>
</evidence>
<organism evidence="8 9">
    <name type="scientific">Dermatophilus congolensis</name>
    <dbReference type="NCBI Taxonomy" id="1863"/>
    <lineage>
        <taxon>Bacteria</taxon>
        <taxon>Bacillati</taxon>
        <taxon>Actinomycetota</taxon>
        <taxon>Actinomycetes</taxon>
        <taxon>Micrococcales</taxon>
        <taxon>Dermatophilaceae</taxon>
        <taxon>Dermatophilus</taxon>
    </lineage>
</organism>
<dbReference type="InterPro" id="IPR036962">
    <property type="entry name" value="Glyco_hydro_3_N_sf"/>
</dbReference>
<dbReference type="InterPro" id="IPR001764">
    <property type="entry name" value="Glyco_hydro_3_N"/>
</dbReference>
<dbReference type="Pfam" id="PF00933">
    <property type="entry name" value="Glyco_hydro_3"/>
    <property type="match status" value="1"/>
</dbReference>
<gene>
    <name evidence="8" type="primary">ybbD</name>
    <name evidence="8" type="ORF">SAMEA4475696_02137</name>
</gene>
<dbReference type="InterPro" id="IPR050226">
    <property type="entry name" value="NagZ_Beta-hexosaminidase"/>
</dbReference>
<comment type="catalytic activity">
    <reaction evidence="1">
        <text>Hydrolysis of terminal non-reducing N-acetyl-D-hexosamine residues in N-acetyl-beta-D-hexosaminides.</text>
        <dbReference type="EC" id="3.2.1.52"/>
    </reaction>
</comment>
<protein>
    <recommendedName>
        <fullName evidence="3">beta-N-acetylhexosaminidase</fullName>
        <ecNumber evidence="3">3.2.1.52</ecNumber>
    </recommendedName>
</protein>
<dbReference type="PANTHER" id="PTHR30480:SF13">
    <property type="entry name" value="BETA-HEXOSAMINIDASE"/>
    <property type="match status" value="1"/>
</dbReference>
<evidence type="ECO:0000256" key="2">
    <source>
        <dbReference type="ARBA" id="ARBA00005336"/>
    </source>
</evidence>
<evidence type="ECO:0000256" key="4">
    <source>
        <dbReference type="ARBA" id="ARBA00022801"/>
    </source>
</evidence>
<feature type="domain" description="Glycoside hydrolase family 3 N-terminal" evidence="7">
    <location>
        <begin position="70"/>
        <end position="383"/>
    </location>
</feature>